<organism evidence="2 3">
    <name type="scientific">Ravibacter arvi</name>
    <dbReference type="NCBI Taxonomy" id="2051041"/>
    <lineage>
        <taxon>Bacteria</taxon>
        <taxon>Pseudomonadati</taxon>
        <taxon>Bacteroidota</taxon>
        <taxon>Cytophagia</taxon>
        <taxon>Cytophagales</taxon>
        <taxon>Spirosomataceae</taxon>
        <taxon>Ravibacter</taxon>
    </lineage>
</organism>
<dbReference type="Proteomes" id="UP001501508">
    <property type="component" value="Unassembled WGS sequence"/>
</dbReference>
<accession>A0ABP8LRS0</accession>
<gene>
    <name evidence="2" type="ORF">GCM10023091_07110</name>
</gene>
<evidence type="ECO:0000313" key="2">
    <source>
        <dbReference type="EMBL" id="GAA4433472.1"/>
    </source>
</evidence>
<dbReference type="RefSeq" id="WP_345026672.1">
    <property type="nucleotide sequence ID" value="NZ_BAABEY010000005.1"/>
</dbReference>
<keyword evidence="3" id="KW-1185">Reference proteome</keyword>
<name>A0ABP8LRS0_9BACT</name>
<feature type="signal peptide" evidence="1">
    <location>
        <begin position="1"/>
        <end position="26"/>
    </location>
</feature>
<sequence length="209" mass="22938">MILSRRKFLASSVLGTGALLSTTFFAFGTFSPGPESTLDRYLEMIRAKKSPEALDHDPALRSEYEKHASALSESGYAALTPFVSEEICIIPFRLGGTGLGLSDLAVLFFEQDKNQIWQKSATLTGFQLEALVKSAGKWDYDALPGLFTPALSNDPTSAHTISCRSAKLRIKTFIGPGNTYTQLKVTTANNYTFQQEITSEHPYKSVRIA</sequence>
<evidence type="ECO:0000313" key="3">
    <source>
        <dbReference type="Proteomes" id="UP001501508"/>
    </source>
</evidence>
<protein>
    <submittedName>
        <fullName evidence="2">Uncharacterized protein</fullName>
    </submittedName>
</protein>
<comment type="caution">
    <text evidence="2">The sequence shown here is derived from an EMBL/GenBank/DDBJ whole genome shotgun (WGS) entry which is preliminary data.</text>
</comment>
<evidence type="ECO:0000256" key="1">
    <source>
        <dbReference type="SAM" id="SignalP"/>
    </source>
</evidence>
<dbReference type="EMBL" id="BAABEY010000005">
    <property type="protein sequence ID" value="GAA4433472.1"/>
    <property type="molecule type" value="Genomic_DNA"/>
</dbReference>
<proteinExistence type="predicted"/>
<feature type="chain" id="PRO_5047005479" evidence="1">
    <location>
        <begin position="27"/>
        <end position="209"/>
    </location>
</feature>
<keyword evidence="1" id="KW-0732">Signal</keyword>
<reference evidence="3" key="1">
    <citation type="journal article" date="2019" name="Int. J. Syst. Evol. Microbiol.">
        <title>The Global Catalogue of Microorganisms (GCM) 10K type strain sequencing project: providing services to taxonomists for standard genome sequencing and annotation.</title>
        <authorList>
            <consortium name="The Broad Institute Genomics Platform"/>
            <consortium name="The Broad Institute Genome Sequencing Center for Infectious Disease"/>
            <person name="Wu L."/>
            <person name="Ma J."/>
        </authorList>
    </citation>
    <scope>NUCLEOTIDE SEQUENCE [LARGE SCALE GENOMIC DNA]</scope>
    <source>
        <strain evidence="3">JCM 31920</strain>
    </source>
</reference>